<reference evidence="1 2" key="2">
    <citation type="submission" date="2011-11" db="EMBL/GenBank/DDBJ databases">
        <authorList>
            <consortium name="US DOE Joint Genome Institute"/>
            <person name="Lucas S."/>
            <person name="Han J."/>
            <person name="Lapidus A."/>
            <person name="Cheng J.-F."/>
            <person name="Goodwin L."/>
            <person name="Pitluck S."/>
            <person name="Peters L."/>
            <person name="Ovchinnikova G."/>
            <person name="Zhang X."/>
            <person name="Detter J.C."/>
            <person name="Han C."/>
            <person name="Tapia R."/>
            <person name="Land M."/>
            <person name="Hauser L."/>
            <person name="Kyrpides N."/>
            <person name="Ivanova N."/>
            <person name="Pagani I."/>
            <person name="Vogl K."/>
            <person name="Liu Z."/>
            <person name="Overmann J."/>
            <person name="Frigaard N.-U."/>
            <person name="Bryant D."/>
            <person name="Woyke T."/>
        </authorList>
    </citation>
    <scope>NUCLEOTIDE SEQUENCE [LARGE SCALE GENOMIC DNA]</scope>
    <source>
        <strain evidence="1 2">970</strain>
    </source>
</reference>
<evidence type="ECO:0008006" key="3">
    <source>
        <dbReference type="Google" id="ProtNLM"/>
    </source>
</evidence>
<dbReference type="Pfam" id="PF10387">
    <property type="entry name" value="DUF2442"/>
    <property type="match status" value="1"/>
</dbReference>
<dbReference type="OrthoDB" id="9803723at2"/>
<dbReference type="RefSeq" id="WP_009150084.1">
    <property type="nucleotide sequence ID" value="NZ_JH603170.1"/>
</dbReference>
<dbReference type="HOGENOM" id="CLU_153045_4_1_6"/>
<protein>
    <recommendedName>
        <fullName evidence="3">DUF2442 domain-containing protein</fullName>
    </recommendedName>
</protein>
<dbReference type="eggNOG" id="ENOG50330HG">
    <property type="taxonomic scope" value="Bacteria"/>
</dbReference>
<dbReference type="InterPro" id="IPR036782">
    <property type="entry name" value="NE0471-like_N"/>
</dbReference>
<accession>H8Z6I1</accession>
<dbReference type="Gene3D" id="3.30.2020.10">
    <property type="entry name" value="NE0471-like N-terminal domain"/>
    <property type="match status" value="1"/>
</dbReference>
<organism evidence="1 2">
    <name type="scientific">Thiorhodovibrio frisius</name>
    <dbReference type="NCBI Taxonomy" id="631362"/>
    <lineage>
        <taxon>Bacteria</taxon>
        <taxon>Pseudomonadati</taxon>
        <taxon>Pseudomonadota</taxon>
        <taxon>Gammaproteobacteria</taxon>
        <taxon>Chromatiales</taxon>
        <taxon>Chromatiaceae</taxon>
        <taxon>Thiorhodovibrio</taxon>
    </lineage>
</organism>
<dbReference type="Proteomes" id="UP000002964">
    <property type="component" value="Unassembled WGS sequence"/>
</dbReference>
<evidence type="ECO:0000313" key="2">
    <source>
        <dbReference type="Proteomes" id="UP000002964"/>
    </source>
</evidence>
<dbReference type="STRING" id="631362.Thi970DRAFT_03271"/>
<dbReference type="EMBL" id="JH603170">
    <property type="protein sequence ID" value="EIC19679.1"/>
    <property type="molecule type" value="Genomic_DNA"/>
</dbReference>
<proteinExistence type="predicted"/>
<dbReference type="SUPFAM" id="SSF143880">
    <property type="entry name" value="NE0471 N-terminal domain-like"/>
    <property type="match status" value="1"/>
</dbReference>
<dbReference type="AlphaFoldDB" id="H8Z6I1"/>
<gene>
    <name evidence="1" type="ORF">Thi970DRAFT_03271</name>
</gene>
<evidence type="ECO:0000313" key="1">
    <source>
        <dbReference type="EMBL" id="EIC19679.1"/>
    </source>
</evidence>
<sequence length="79" mass="9372">MCPSTKRVRHLRDYVIFLEFDNDEKGQLDMKPFLNFGVFRKLQDPELFVQVRVAFDTVEWPNGVDLDPAFVYEKCEKVT</sequence>
<name>H8Z6I1_9GAMM</name>
<reference evidence="2" key="1">
    <citation type="submission" date="2011-06" db="EMBL/GenBank/DDBJ databases">
        <authorList>
            <consortium name="US DOE Joint Genome Institute (JGI-PGF)"/>
            <person name="Lucas S."/>
            <person name="Han J."/>
            <person name="Lapidus A."/>
            <person name="Cheng J.-F."/>
            <person name="Goodwin L."/>
            <person name="Pitluck S."/>
            <person name="Peters L."/>
            <person name="Land M.L."/>
            <person name="Hauser L."/>
            <person name="Vogl K."/>
            <person name="Liu Z."/>
            <person name="Overmann J."/>
            <person name="Frigaard N.-U."/>
            <person name="Bryant D.A."/>
            <person name="Woyke T.J."/>
        </authorList>
    </citation>
    <scope>NUCLEOTIDE SEQUENCE [LARGE SCALE GENOMIC DNA]</scope>
    <source>
        <strain evidence="2">970</strain>
    </source>
</reference>
<dbReference type="InterPro" id="IPR018841">
    <property type="entry name" value="DUF2442"/>
</dbReference>
<keyword evidence="2" id="KW-1185">Reference proteome</keyword>